<sequence length="260" mass="29239">MLSSVFLAVMYVWHYGSRRKYLSDQQNRIPMKRILSLGPSLGIIRTPGIGVIYTELATGVPATFSHFLTNLPSFYQVIVFVCIKTIHVPYISHKERYLIGRLDPKLIRCTDALSDMVTKIRLENPDGSVDGRLAVVRTSEKTGMRMVMSESANLGESYGSGSSSWTGSAALSSSKSATLRRLQALYEQEVPAHLSRRRHVRYQLLDKNYKHPHVKEELLELVEAKHAEVAYVIGHSYIKARRKLIVLEEVGCGCSLLFLA</sequence>
<protein>
    <submittedName>
        <fullName evidence="2">Potassium transporter 3</fullName>
    </submittedName>
</protein>
<evidence type="ECO:0000313" key="3">
    <source>
        <dbReference type="Proteomes" id="UP000288805"/>
    </source>
</evidence>
<dbReference type="GO" id="GO:0015079">
    <property type="term" value="F:potassium ion transmembrane transporter activity"/>
    <property type="evidence" value="ECO:0007669"/>
    <property type="project" value="InterPro"/>
</dbReference>
<dbReference type="EMBL" id="QGNW01001387">
    <property type="protein sequence ID" value="RVW43115.1"/>
    <property type="molecule type" value="Genomic_DNA"/>
</dbReference>
<dbReference type="PANTHER" id="PTHR30540">
    <property type="entry name" value="OSMOTIC STRESS POTASSIUM TRANSPORTER"/>
    <property type="match status" value="1"/>
</dbReference>
<comment type="caution">
    <text evidence="2">The sequence shown here is derived from an EMBL/GenBank/DDBJ whole genome shotgun (WGS) entry which is preliminary data.</text>
</comment>
<dbReference type="AlphaFoldDB" id="A0A438E5R1"/>
<dbReference type="Pfam" id="PF22776">
    <property type="entry name" value="K_trans_C"/>
    <property type="match status" value="1"/>
</dbReference>
<reference evidence="2 3" key="1">
    <citation type="journal article" date="2018" name="PLoS Genet.">
        <title>Population sequencing reveals clonal diversity and ancestral inbreeding in the grapevine cultivar Chardonnay.</title>
        <authorList>
            <person name="Roach M.J."/>
            <person name="Johnson D.L."/>
            <person name="Bohlmann J."/>
            <person name="van Vuuren H.J."/>
            <person name="Jones S.J."/>
            <person name="Pretorius I.S."/>
            <person name="Schmidt S.A."/>
            <person name="Borneman A.R."/>
        </authorList>
    </citation>
    <scope>NUCLEOTIDE SEQUENCE [LARGE SCALE GENOMIC DNA]</scope>
    <source>
        <strain evidence="3">cv. Chardonnay</strain>
        <tissue evidence="2">Leaf</tissue>
    </source>
</reference>
<evidence type="ECO:0000313" key="2">
    <source>
        <dbReference type="EMBL" id="RVW43115.1"/>
    </source>
</evidence>
<dbReference type="PANTHER" id="PTHR30540:SF83">
    <property type="entry name" value="K+ POTASSIUM TRANSPORTER"/>
    <property type="match status" value="1"/>
</dbReference>
<dbReference type="Proteomes" id="UP000288805">
    <property type="component" value="Unassembled WGS sequence"/>
</dbReference>
<gene>
    <name evidence="2" type="primary">POT3</name>
    <name evidence="2" type="ORF">CK203_086648</name>
</gene>
<proteinExistence type="predicted"/>
<accession>A0A438E5R1</accession>
<organism evidence="2 3">
    <name type="scientific">Vitis vinifera</name>
    <name type="common">Grape</name>
    <dbReference type="NCBI Taxonomy" id="29760"/>
    <lineage>
        <taxon>Eukaryota</taxon>
        <taxon>Viridiplantae</taxon>
        <taxon>Streptophyta</taxon>
        <taxon>Embryophyta</taxon>
        <taxon>Tracheophyta</taxon>
        <taxon>Spermatophyta</taxon>
        <taxon>Magnoliopsida</taxon>
        <taxon>eudicotyledons</taxon>
        <taxon>Gunneridae</taxon>
        <taxon>Pentapetalae</taxon>
        <taxon>rosids</taxon>
        <taxon>Vitales</taxon>
        <taxon>Vitaceae</taxon>
        <taxon>Viteae</taxon>
        <taxon>Vitis</taxon>
    </lineage>
</organism>
<dbReference type="InterPro" id="IPR003855">
    <property type="entry name" value="K+_transporter"/>
</dbReference>
<dbReference type="GO" id="GO:0016020">
    <property type="term" value="C:membrane"/>
    <property type="evidence" value="ECO:0007669"/>
    <property type="project" value="InterPro"/>
</dbReference>
<name>A0A438E5R1_VITVI</name>
<dbReference type="InterPro" id="IPR053952">
    <property type="entry name" value="K_trans_C"/>
</dbReference>
<evidence type="ECO:0000259" key="1">
    <source>
        <dbReference type="Pfam" id="PF22776"/>
    </source>
</evidence>
<feature type="domain" description="K+ potassium transporter C-terminal" evidence="1">
    <location>
        <begin position="47"/>
        <end position="110"/>
    </location>
</feature>